<gene>
    <name evidence="2" type="ORF">F6B43_10270</name>
</gene>
<comment type="caution">
    <text evidence="2">The sequence shown here is derived from an EMBL/GenBank/DDBJ whole genome shotgun (WGS) entry which is preliminary data.</text>
</comment>
<evidence type="ECO:0000256" key="1">
    <source>
        <dbReference type="SAM" id="SignalP"/>
    </source>
</evidence>
<name>A0A5J5J1E2_9MICO</name>
<dbReference type="AlphaFoldDB" id="A0A5J5J1E2"/>
<protein>
    <submittedName>
        <fullName evidence="2">Uncharacterized protein</fullName>
    </submittedName>
</protein>
<evidence type="ECO:0000313" key="3">
    <source>
        <dbReference type="Proteomes" id="UP000325827"/>
    </source>
</evidence>
<feature type="chain" id="PRO_5023850747" evidence="1">
    <location>
        <begin position="28"/>
        <end position="182"/>
    </location>
</feature>
<dbReference type="OrthoDB" id="5087360at2"/>
<sequence>MKRKGIALAGTAAVLITVAGLAVPAAAEEIGAATEAPKVQEAMGDTREITVTHMALKPSETFPLFRKFQCPSTFPYLEGKNYSGEIRVPSGVRVGMDSPSVHVNISLLETRGKYIDGDDNWRATGWRDALAEIASVTNWDPFFSHMLTITVSCTSDPAKGFGSNTWPEWHTGWKPWIIEPMS</sequence>
<dbReference type="EMBL" id="VYSA01000002">
    <property type="protein sequence ID" value="KAA9107814.1"/>
    <property type="molecule type" value="Genomic_DNA"/>
</dbReference>
<keyword evidence="1" id="KW-0732">Signal</keyword>
<feature type="signal peptide" evidence="1">
    <location>
        <begin position="1"/>
        <end position="27"/>
    </location>
</feature>
<proteinExistence type="predicted"/>
<evidence type="ECO:0000313" key="2">
    <source>
        <dbReference type="EMBL" id="KAA9107814.1"/>
    </source>
</evidence>
<keyword evidence="3" id="KW-1185">Reference proteome</keyword>
<reference evidence="3" key="1">
    <citation type="submission" date="2019-09" db="EMBL/GenBank/DDBJ databases">
        <title>Mumia zhuanghuii sp. nov. isolated from the intestinal contents of plateau pika (Ochotona curzoniae) in the Qinghai-Tibet plateau of China.</title>
        <authorList>
            <person name="Tian Z."/>
        </authorList>
    </citation>
    <scope>NUCLEOTIDE SEQUENCE [LARGE SCALE GENOMIC DNA]</scope>
    <source>
        <strain evidence="3">JCM 30598</strain>
    </source>
</reference>
<dbReference type="RefSeq" id="WP_150448849.1">
    <property type="nucleotide sequence ID" value="NZ_VYSA01000002.1"/>
</dbReference>
<accession>A0A5J5J1E2</accession>
<organism evidence="2 3">
    <name type="scientific">Microbacterium rhizomatis</name>
    <dbReference type="NCBI Taxonomy" id="1631477"/>
    <lineage>
        <taxon>Bacteria</taxon>
        <taxon>Bacillati</taxon>
        <taxon>Actinomycetota</taxon>
        <taxon>Actinomycetes</taxon>
        <taxon>Micrococcales</taxon>
        <taxon>Microbacteriaceae</taxon>
        <taxon>Microbacterium</taxon>
    </lineage>
</organism>
<dbReference type="Proteomes" id="UP000325827">
    <property type="component" value="Unassembled WGS sequence"/>
</dbReference>